<dbReference type="Pfam" id="PF00295">
    <property type="entry name" value="Glyco_hydro_28"/>
    <property type="match status" value="1"/>
</dbReference>
<dbReference type="InterPro" id="IPR012334">
    <property type="entry name" value="Pectin_lyas_fold"/>
</dbReference>
<dbReference type="GO" id="GO:0004650">
    <property type="term" value="F:polygalacturonase activity"/>
    <property type="evidence" value="ECO:0007669"/>
    <property type="project" value="InterPro"/>
</dbReference>
<sequence length="99" mass="10924">MCLVMIQALQFNACNGLRLNGLHHVNSPRNHISIESCSYATLYQLQINSPKDSPNTDGIDISNSTHVRIINSTISTGKFPSFCFICCTVINLSFSSNMN</sequence>
<keyword evidence="3" id="KW-0134">Cell wall</keyword>
<evidence type="ECO:0000256" key="5">
    <source>
        <dbReference type="ARBA" id="ARBA00022801"/>
    </source>
</evidence>
<keyword evidence="10" id="KW-1185">Reference proteome</keyword>
<organism evidence="9 10">
    <name type="scientific">Nelumbo nucifera</name>
    <name type="common">Sacred lotus</name>
    <dbReference type="NCBI Taxonomy" id="4432"/>
    <lineage>
        <taxon>Eukaryota</taxon>
        <taxon>Viridiplantae</taxon>
        <taxon>Streptophyta</taxon>
        <taxon>Embryophyta</taxon>
        <taxon>Tracheophyta</taxon>
        <taxon>Spermatophyta</taxon>
        <taxon>Magnoliopsida</taxon>
        <taxon>Proteales</taxon>
        <taxon>Nelumbonaceae</taxon>
        <taxon>Nelumbo</taxon>
    </lineage>
</organism>
<evidence type="ECO:0000313" key="9">
    <source>
        <dbReference type="EMBL" id="DAD27151.1"/>
    </source>
</evidence>
<accession>A0A822Y692</accession>
<evidence type="ECO:0000256" key="3">
    <source>
        <dbReference type="ARBA" id="ARBA00022512"/>
    </source>
</evidence>
<comment type="caution">
    <text evidence="9">The sequence shown here is derived from an EMBL/GenBank/DDBJ whole genome shotgun (WGS) entry which is preliminary data.</text>
</comment>
<evidence type="ECO:0000256" key="4">
    <source>
        <dbReference type="ARBA" id="ARBA00022525"/>
    </source>
</evidence>
<gene>
    <name evidence="9" type="ORF">HUJ06_028619</name>
</gene>
<comment type="subcellular location">
    <subcellularLocation>
        <location evidence="1">Secreted</location>
        <location evidence="1">Cell wall</location>
    </subcellularLocation>
</comment>
<dbReference type="InterPro" id="IPR011050">
    <property type="entry name" value="Pectin_lyase_fold/virulence"/>
</dbReference>
<evidence type="ECO:0000256" key="1">
    <source>
        <dbReference type="ARBA" id="ARBA00004191"/>
    </source>
</evidence>
<comment type="similarity">
    <text evidence="2 8">Belongs to the glycosyl hydrolase 28 family.</text>
</comment>
<dbReference type="AlphaFoldDB" id="A0A822Y692"/>
<keyword evidence="7" id="KW-0961">Cell wall biogenesis/degradation</keyword>
<keyword evidence="6 8" id="KW-0326">Glycosidase</keyword>
<dbReference type="InterPro" id="IPR000743">
    <property type="entry name" value="Glyco_hydro_28"/>
</dbReference>
<evidence type="ECO:0000256" key="2">
    <source>
        <dbReference type="ARBA" id="ARBA00008834"/>
    </source>
</evidence>
<protein>
    <submittedName>
        <fullName evidence="9">Uncharacterized protein</fullName>
    </submittedName>
</protein>
<proteinExistence type="inferred from homology"/>
<dbReference type="GO" id="GO:0005975">
    <property type="term" value="P:carbohydrate metabolic process"/>
    <property type="evidence" value="ECO:0007669"/>
    <property type="project" value="InterPro"/>
</dbReference>
<dbReference type="PANTHER" id="PTHR31375">
    <property type="match status" value="1"/>
</dbReference>
<reference evidence="9 10" key="1">
    <citation type="journal article" date="2020" name="Mol. Biol. Evol.">
        <title>Distinct Expression and Methylation Patterns for Genes with Different Fates following a Single Whole-Genome Duplication in Flowering Plants.</title>
        <authorList>
            <person name="Shi T."/>
            <person name="Rahmani R.S."/>
            <person name="Gugger P.F."/>
            <person name="Wang M."/>
            <person name="Li H."/>
            <person name="Zhang Y."/>
            <person name="Li Z."/>
            <person name="Wang Q."/>
            <person name="Van de Peer Y."/>
            <person name="Marchal K."/>
            <person name="Chen J."/>
        </authorList>
    </citation>
    <scope>NUCLEOTIDE SEQUENCE [LARGE SCALE GENOMIC DNA]</scope>
    <source>
        <tissue evidence="9">Leaf</tissue>
    </source>
</reference>
<dbReference type="Proteomes" id="UP000607653">
    <property type="component" value="Unassembled WGS sequence"/>
</dbReference>
<keyword evidence="5 8" id="KW-0378">Hydrolase</keyword>
<dbReference type="Gene3D" id="2.160.20.10">
    <property type="entry name" value="Single-stranded right-handed beta-helix, Pectin lyase-like"/>
    <property type="match status" value="1"/>
</dbReference>
<keyword evidence="4" id="KW-0964">Secreted</keyword>
<evidence type="ECO:0000256" key="6">
    <source>
        <dbReference type="ARBA" id="ARBA00023295"/>
    </source>
</evidence>
<dbReference type="SUPFAM" id="SSF51126">
    <property type="entry name" value="Pectin lyase-like"/>
    <property type="match status" value="1"/>
</dbReference>
<name>A0A822Y692_NELNU</name>
<dbReference type="GO" id="GO:0071555">
    <property type="term" value="P:cell wall organization"/>
    <property type="evidence" value="ECO:0007669"/>
    <property type="project" value="UniProtKB-KW"/>
</dbReference>
<evidence type="ECO:0000313" key="10">
    <source>
        <dbReference type="Proteomes" id="UP000607653"/>
    </source>
</evidence>
<evidence type="ECO:0000256" key="7">
    <source>
        <dbReference type="ARBA" id="ARBA00023316"/>
    </source>
</evidence>
<dbReference type="EMBL" id="DUZY01000002">
    <property type="protein sequence ID" value="DAD27151.1"/>
    <property type="molecule type" value="Genomic_DNA"/>
</dbReference>
<evidence type="ECO:0000256" key="8">
    <source>
        <dbReference type="RuleBase" id="RU361169"/>
    </source>
</evidence>